<sequence>MLPTVAVAARQQDQGRPYTTKQTARKASSWQPARYHYPSDDEPGPVNHKRRLADESSEDDEADIDLRPAKRLHSTPPALLTEHADPQEEIKALRAHIDELHAFIQTSGVLLKAPPSIRQQIDAREDGAAALAAAIKTAISKAIEDLEPDDWQSHHDDVNGDDVSAAVLPFIEHIRGLSNFPHADSISLAMELLVYLVDSSYGELDTHVGCGNGDRPSDAPADDLFCYLARRRAKQEPSWDYTPMLKRLESVSQGPFEFGIETPFTKTVAMMRKWRMTIVID</sequence>
<gene>
    <name evidence="2" type="ORF">B0A55_06750</name>
</gene>
<feature type="region of interest" description="Disordered" evidence="1">
    <location>
        <begin position="1"/>
        <end position="66"/>
    </location>
</feature>
<dbReference type="EMBL" id="NAJQ01000314">
    <property type="protein sequence ID" value="TKA72327.1"/>
    <property type="molecule type" value="Genomic_DNA"/>
</dbReference>
<feature type="compositionally biased region" description="Polar residues" evidence="1">
    <location>
        <begin position="11"/>
        <end position="31"/>
    </location>
</feature>
<name>A0A4U0X969_9PEZI</name>
<keyword evidence="3" id="KW-1185">Reference proteome</keyword>
<dbReference type="AlphaFoldDB" id="A0A4U0X969"/>
<accession>A0A4U0X969</accession>
<proteinExistence type="predicted"/>
<protein>
    <submittedName>
        <fullName evidence="2">Uncharacterized protein</fullName>
    </submittedName>
</protein>
<organism evidence="2 3">
    <name type="scientific">Friedmanniomyces simplex</name>
    <dbReference type="NCBI Taxonomy" id="329884"/>
    <lineage>
        <taxon>Eukaryota</taxon>
        <taxon>Fungi</taxon>
        <taxon>Dikarya</taxon>
        <taxon>Ascomycota</taxon>
        <taxon>Pezizomycotina</taxon>
        <taxon>Dothideomycetes</taxon>
        <taxon>Dothideomycetidae</taxon>
        <taxon>Mycosphaerellales</taxon>
        <taxon>Teratosphaeriaceae</taxon>
        <taxon>Friedmanniomyces</taxon>
    </lineage>
</organism>
<evidence type="ECO:0000256" key="1">
    <source>
        <dbReference type="SAM" id="MobiDB-lite"/>
    </source>
</evidence>
<dbReference type="Proteomes" id="UP000309340">
    <property type="component" value="Unassembled WGS sequence"/>
</dbReference>
<comment type="caution">
    <text evidence="2">The sequence shown here is derived from an EMBL/GenBank/DDBJ whole genome shotgun (WGS) entry which is preliminary data.</text>
</comment>
<reference evidence="2 3" key="1">
    <citation type="submission" date="2017-03" db="EMBL/GenBank/DDBJ databases">
        <title>Genomes of endolithic fungi from Antarctica.</title>
        <authorList>
            <person name="Coleine C."/>
            <person name="Masonjones S."/>
            <person name="Stajich J.E."/>
        </authorList>
    </citation>
    <scope>NUCLEOTIDE SEQUENCE [LARGE SCALE GENOMIC DNA]</scope>
    <source>
        <strain evidence="2 3">CCFEE 5184</strain>
    </source>
</reference>
<evidence type="ECO:0000313" key="2">
    <source>
        <dbReference type="EMBL" id="TKA72327.1"/>
    </source>
</evidence>
<dbReference type="OrthoDB" id="5296889at2759"/>
<evidence type="ECO:0000313" key="3">
    <source>
        <dbReference type="Proteomes" id="UP000309340"/>
    </source>
</evidence>